<protein>
    <submittedName>
        <fullName evidence="1">Uncharacterized protein</fullName>
    </submittedName>
</protein>
<name>A0A1G9QD23_9BACT</name>
<dbReference type="AlphaFoldDB" id="A0A1G9QD23"/>
<sequence length="70" mass="8173">MRVRYRYEEKSLTRLNEHKKTDSRQEIRFRSGIYNGLFPEKITGKIPVSPVADDTNNDAFGEFFCQPDGC</sequence>
<dbReference type="EMBL" id="FNGS01000004">
    <property type="protein sequence ID" value="SDM08235.1"/>
    <property type="molecule type" value="Genomic_DNA"/>
</dbReference>
<organism evidence="1 2">
    <name type="scientific">Siphonobacter aquaeclarae</name>
    <dbReference type="NCBI Taxonomy" id="563176"/>
    <lineage>
        <taxon>Bacteria</taxon>
        <taxon>Pseudomonadati</taxon>
        <taxon>Bacteroidota</taxon>
        <taxon>Cytophagia</taxon>
        <taxon>Cytophagales</taxon>
        <taxon>Cytophagaceae</taxon>
        <taxon>Siphonobacter</taxon>
    </lineage>
</organism>
<dbReference type="Proteomes" id="UP000198901">
    <property type="component" value="Unassembled WGS sequence"/>
</dbReference>
<evidence type="ECO:0000313" key="1">
    <source>
        <dbReference type="EMBL" id="SDM08235.1"/>
    </source>
</evidence>
<gene>
    <name evidence="1" type="ORF">SAMN04488090_2549</name>
</gene>
<evidence type="ECO:0000313" key="2">
    <source>
        <dbReference type="Proteomes" id="UP000198901"/>
    </source>
</evidence>
<reference evidence="1 2" key="1">
    <citation type="submission" date="2016-10" db="EMBL/GenBank/DDBJ databases">
        <authorList>
            <person name="de Groot N.N."/>
        </authorList>
    </citation>
    <scope>NUCLEOTIDE SEQUENCE [LARGE SCALE GENOMIC DNA]</scope>
    <source>
        <strain evidence="1 2">DSM 21668</strain>
    </source>
</reference>
<keyword evidence="2" id="KW-1185">Reference proteome</keyword>
<accession>A0A1G9QD23</accession>
<proteinExistence type="predicted"/>